<sequence length="85" mass="10018">MSLLKFPFYLLIFFVYTKIYLYTKNITKLFKKNQGIKNIIILYLSLKIGFCLGNTNCKINQKKCFVLPKVKNVIKFINKMQSLKG</sequence>
<keyword evidence="3" id="KW-1185">Reference proteome</keyword>
<organism evidence="2 3">
    <name type="scientific">Campylobacter taeniopygiae</name>
    <dbReference type="NCBI Taxonomy" id="2510188"/>
    <lineage>
        <taxon>Bacteria</taxon>
        <taxon>Pseudomonadati</taxon>
        <taxon>Campylobacterota</taxon>
        <taxon>Epsilonproteobacteria</taxon>
        <taxon>Campylobacterales</taxon>
        <taxon>Campylobacteraceae</taxon>
        <taxon>Campylobacter</taxon>
    </lineage>
</organism>
<evidence type="ECO:0000313" key="3">
    <source>
        <dbReference type="Proteomes" id="UP000309584"/>
    </source>
</evidence>
<proteinExistence type="predicted"/>
<protein>
    <submittedName>
        <fullName evidence="2">Uncharacterized protein</fullName>
    </submittedName>
</protein>
<keyword evidence="1" id="KW-1133">Transmembrane helix</keyword>
<keyword evidence="1" id="KW-0472">Membrane</keyword>
<dbReference type="EMBL" id="NXLY01000008">
    <property type="protein sequence ID" value="TKX33840.1"/>
    <property type="molecule type" value="Genomic_DNA"/>
</dbReference>
<evidence type="ECO:0000313" key="2">
    <source>
        <dbReference type="EMBL" id="TKX33840.1"/>
    </source>
</evidence>
<comment type="caution">
    <text evidence="2">The sequence shown here is derived from an EMBL/GenBank/DDBJ whole genome shotgun (WGS) entry which is preliminary data.</text>
</comment>
<reference evidence="2 3" key="1">
    <citation type="submission" date="2018-05" db="EMBL/GenBank/DDBJ databases">
        <title>Novel Campyloabacter and Helicobacter Species and Strains.</title>
        <authorList>
            <person name="Mannion A.J."/>
            <person name="Shen Z."/>
            <person name="Fox J.G."/>
        </authorList>
    </citation>
    <scope>NUCLEOTIDE SEQUENCE [LARGE SCALE GENOMIC DNA]</scope>
    <source>
        <strain evidence="3">MIT10-5678</strain>
    </source>
</reference>
<feature type="transmembrane region" description="Helical" evidence="1">
    <location>
        <begin position="6"/>
        <end position="23"/>
    </location>
</feature>
<name>A0ABY2TIA2_9BACT</name>
<gene>
    <name evidence="2" type="ORF">CQA75_04900</name>
</gene>
<keyword evidence="1" id="KW-0812">Transmembrane</keyword>
<dbReference type="Proteomes" id="UP000309584">
    <property type="component" value="Unassembled WGS sequence"/>
</dbReference>
<accession>A0ABY2TIA2</accession>
<evidence type="ECO:0000256" key="1">
    <source>
        <dbReference type="SAM" id="Phobius"/>
    </source>
</evidence>